<evidence type="ECO:0000313" key="2">
    <source>
        <dbReference type="EMBL" id="AOO79983.1"/>
    </source>
</evidence>
<accession>A0A1D7TXY7</accession>
<keyword evidence="3" id="KW-1185">Reference proteome</keyword>
<gene>
    <name evidence="2" type="ORF">BHK69_05365</name>
</gene>
<dbReference type="EMBL" id="CP017147">
    <property type="protein sequence ID" value="AOO79983.1"/>
    <property type="molecule type" value="Genomic_DNA"/>
</dbReference>
<name>A0A1D7TXY7_9HYPH</name>
<feature type="region of interest" description="Disordered" evidence="1">
    <location>
        <begin position="30"/>
        <end position="61"/>
    </location>
</feature>
<evidence type="ECO:0000313" key="3">
    <source>
        <dbReference type="Proteomes" id="UP000094969"/>
    </source>
</evidence>
<dbReference type="KEGG" id="bvv:BHK69_05365"/>
<organism evidence="2 3">
    <name type="scientific">Bosea vaviloviae</name>
    <dbReference type="NCBI Taxonomy" id="1526658"/>
    <lineage>
        <taxon>Bacteria</taxon>
        <taxon>Pseudomonadati</taxon>
        <taxon>Pseudomonadota</taxon>
        <taxon>Alphaproteobacteria</taxon>
        <taxon>Hyphomicrobiales</taxon>
        <taxon>Boseaceae</taxon>
        <taxon>Bosea</taxon>
    </lineage>
</organism>
<sequence length="75" mass="8187">MTRALCFTRWSGLTHCCPVGGLAPEQIMHDSPLTGEGDAKCRMKGAGNPSPVWEKGRDEGPPLVIEAQRSRNAFY</sequence>
<protein>
    <submittedName>
        <fullName evidence="2">Uncharacterized protein</fullName>
    </submittedName>
</protein>
<reference evidence="2 3" key="1">
    <citation type="journal article" date="2015" name="Antonie Van Leeuwenhoek">
        <title>Bosea vaviloviae sp. nov., a new species of slow-growing rhizobia isolated from nodules of the relict species Vavilovia formosa (Stev.) Fed.</title>
        <authorList>
            <person name="Safronova V.I."/>
            <person name="Kuznetsova I.G."/>
            <person name="Sazanova A.L."/>
            <person name="Kimeklis A.K."/>
            <person name="Belimov A.A."/>
            <person name="Andronov E.E."/>
            <person name="Pinaev A.G."/>
            <person name="Chizhevskaya E.P."/>
            <person name="Pukhaev A.R."/>
            <person name="Popov K.P."/>
            <person name="Willems A."/>
            <person name="Tikhonovich I.A."/>
        </authorList>
    </citation>
    <scope>NUCLEOTIDE SEQUENCE [LARGE SCALE GENOMIC DNA]</scope>
    <source>
        <strain evidence="2 3">Vaf18</strain>
    </source>
</reference>
<dbReference type="AlphaFoldDB" id="A0A1D7TXY7"/>
<evidence type="ECO:0000256" key="1">
    <source>
        <dbReference type="SAM" id="MobiDB-lite"/>
    </source>
</evidence>
<dbReference type="Proteomes" id="UP000094969">
    <property type="component" value="Chromosome"/>
</dbReference>
<proteinExistence type="predicted"/>